<feature type="transmembrane region" description="Helical" evidence="1">
    <location>
        <begin position="72"/>
        <end position="92"/>
    </location>
</feature>
<dbReference type="AlphaFoldDB" id="A0A5E4X1G9"/>
<dbReference type="Proteomes" id="UP000333828">
    <property type="component" value="Unassembled WGS sequence"/>
</dbReference>
<keyword evidence="3" id="KW-1185">Reference proteome</keyword>
<keyword evidence="1" id="KW-0472">Membrane</keyword>
<dbReference type="InterPro" id="IPR021329">
    <property type="entry name" value="DUF2938"/>
</dbReference>
<proteinExistence type="predicted"/>
<reference evidence="2 3" key="1">
    <citation type="submission" date="2019-08" db="EMBL/GenBank/DDBJ databases">
        <authorList>
            <person name="Peeters C."/>
        </authorList>
    </citation>
    <scope>NUCLEOTIDE SEQUENCE [LARGE SCALE GENOMIC DNA]</scope>
    <source>
        <strain evidence="2 3">LMG 31115</strain>
    </source>
</reference>
<evidence type="ECO:0000313" key="2">
    <source>
        <dbReference type="EMBL" id="VVE30142.1"/>
    </source>
</evidence>
<protein>
    <submittedName>
        <fullName evidence="2">Membrane protein</fullName>
    </submittedName>
</protein>
<dbReference type="RefSeq" id="WP_150685200.1">
    <property type="nucleotide sequence ID" value="NZ_CABPSI010000004.1"/>
</dbReference>
<feature type="transmembrane region" description="Helical" evidence="1">
    <location>
        <begin position="145"/>
        <end position="166"/>
    </location>
</feature>
<keyword evidence="1" id="KW-1133">Transmembrane helix</keyword>
<sequence length="168" mass="17299">MTSTWLLLAAQAAAVGVIATAAVDVWAWLLRRLFGMASLDYAMVGRWLGHMPAGRFAHPGIGRAAPVSGERALGWFAHYAIGVGFGVCLVALTGPGWLQTPTILPALAFGIATVAVPFFVMQPAFGAGVAASKTPAPAQARLRSLMTHGVFGVGLYLGAQLVSIAAGN</sequence>
<feature type="transmembrane region" description="Helical" evidence="1">
    <location>
        <begin position="104"/>
        <end position="125"/>
    </location>
</feature>
<accession>A0A5E4X1G9</accession>
<evidence type="ECO:0000313" key="3">
    <source>
        <dbReference type="Proteomes" id="UP000333828"/>
    </source>
</evidence>
<name>A0A5E4X1G9_9BURK</name>
<keyword evidence="1" id="KW-0812">Transmembrane</keyword>
<evidence type="ECO:0000256" key="1">
    <source>
        <dbReference type="SAM" id="Phobius"/>
    </source>
</evidence>
<organism evidence="2 3">
    <name type="scientific">Pandoraea iniqua</name>
    <dbReference type="NCBI Taxonomy" id="2508288"/>
    <lineage>
        <taxon>Bacteria</taxon>
        <taxon>Pseudomonadati</taxon>
        <taxon>Pseudomonadota</taxon>
        <taxon>Betaproteobacteria</taxon>
        <taxon>Burkholderiales</taxon>
        <taxon>Burkholderiaceae</taxon>
        <taxon>Pandoraea</taxon>
    </lineage>
</organism>
<gene>
    <name evidence="2" type="ORF">PIN31115_03584</name>
</gene>
<dbReference type="Pfam" id="PF11158">
    <property type="entry name" value="DUF2938"/>
    <property type="match status" value="1"/>
</dbReference>
<dbReference type="EMBL" id="CABPSI010000004">
    <property type="protein sequence ID" value="VVE30142.1"/>
    <property type="molecule type" value="Genomic_DNA"/>
</dbReference>